<dbReference type="PANTHER" id="PTHR37038">
    <property type="entry name" value="TRANSCRIPTIONAL REGULATOR-RELATED"/>
    <property type="match status" value="1"/>
</dbReference>
<dbReference type="InterPro" id="IPR010982">
    <property type="entry name" value="Lambda_DNA-bd_dom_sf"/>
</dbReference>
<dbReference type="CDD" id="cd00093">
    <property type="entry name" value="HTH_XRE"/>
    <property type="match status" value="1"/>
</dbReference>
<organism evidence="2 3">
    <name type="scientific">Lactobacillus colini</name>
    <dbReference type="NCBI Taxonomy" id="1819254"/>
    <lineage>
        <taxon>Bacteria</taxon>
        <taxon>Bacillati</taxon>
        <taxon>Bacillota</taxon>
        <taxon>Bacilli</taxon>
        <taxon>Lactobacillales</taxon>
        <taxon>Lactobacillaceae</taxon>
        <taxon>Lactobacillus</taxon>
    </lineage>
</organism>
<dbReference type="InterPro" id="IPR053163">
    <property type="entry name" value="HTH-type_regulator_Rgg"/>
</dbReference>
<protein>
    <submittedName>
        <fullName evidence="2">Rgg/GadR/MutR family transcriptional activator</fullName>
    </submittedName>
</protein>
<proteinExistence type="predicted"/>
<dbReference type="InterPro" id="IPR001387">
    <property type="entry name" value="Cro/C1-type_HTH"/>
</dbReference>
<reference evidence="2 3" key="1">
    <citation type="submission" date="2021-03" db="EMBL/GenBank/DDBJ databases">
        <title>Genomic Encyclopedia of Type Strains, Phase IV (KMG-IV): sequencing the most valuable type-strain genomes for metagenomic binning, comparative biology and taxonomic classification.</title>
        <authorList>
            <person name="Goeker M."/>
        </authorList>
    </citation>
    <scope>NUCLEOTIDE SEQUENCE [LARGE SCALE GENOMIC DNA]</scope>
    <source>
        <strain evidence="2 3">DSM 101872</strain>
    </source>
</reference>
<dbReference type="Gene3D" id="1.10.260.40">
    <property type="entry name" value="lambda repressor-like DNA-binding domains"/>
    <property type="match status" value="1"/>
</dbReference>
<dbReference type="RefSeq" id="WP_209687458.1">
    <property type="nucleotide sequence ID" value="NZ_JAGGLU010000013.1"/>
</dbReference>
<evidence type="ECO:0000313" key="2">
    <source>
        <dbReference type="EMBL" id="MBP2058740.1"/>
    </source>
</evidence>
<evidence type="ECO:0000313" key="3">
    <source>
        <dbReference type="Proteomes" id="UP001519292"/>
    </source>
</evidence>
<dbReference type="NCBIfam" id="TIGR01716">
    <property type="entry name" value="RGG_Cterm"/>
    <property type="match status" value="1"/>
</dbReference>
<feature type="domain" description="HTH cro/C1-type" evidence="1">
    <location>
        <begin position="7"/>
        <end position="60"/>
    </location>
</feature>
<sequence>MQIGELLKEYRVTKGLTQAQFARNIISRSYYSKVEKNEHRITAEDLIDLLEQNNISLWSFLKKLSLKSDLQHGHQNNLEEEVMQAYYQANRPKLEQLKKQSANSSLSSEEEKLIVAGWIECMKGSEEAPDIKLREDLKNKVFNIPFLDLNKLNLFCNFMEFYDLESNFIITKQALNKYLDTTDSNIQELLLGIIGNLIYLSIKGNNYSYVDYLLQSANKISTKPKLLFAKEVIALYKNLIAYRQKKEKDSLATCKAIIASFKAAGMEAYSRTLNAVLIKYSKN</sequence>
<dbReference type="SMART" id="SM00530">
    <property type="entry name" value="HTH_XRE"/>
    <property type="match status" value="1"/>
</dbReference>
<gene>
    <name evidence="2" type="ORF">J2Z60_001929</name>
</gene>
<dbReference type="SUPFAM" id="SSF47413">
    <property type="entry name" value="lambda repressor-like DNA-binding domains"/>
    <property type="match status" value="1"/>
</dbReference>
<dbReference type="Proteomes" id="UP001519292">
    <property type="component" value="Unassembled WGS sequence"/>
</dbReference>
<dbReference type="EMBL" id="JAGGLU010000013">
    <property type="protein sequence ID" value="MBP2058740.1"/>
    <property type="molecule type" value="Genomic_DNA"/>
</dbReference>
<name>A0ABS4MGB6_9LACO</name>
<dbReference type="InterPro" id="IPR010057">
    <property type="entry name" value="Transcription_activator_Rgg_C"/>
</dbReference>
<dbReference type="Gene3D" id="1.25.40.400">
    <property type="match status" value="1"/>
</dbReference>
<keyword evidence="3" id="KW-1185">Reference proteome</keyword>
<evidence type="ECO:0000259" key="1">
    <source>
        <dbReference type="PROSITE" id="PS50943"/>
    </source>
</evidence>
<dbReference type="Pfam" id="PF01381">
    <property type="entry name" value="HTH_3"/>
    <property type="match status" value="1"/>
</dbReference>
<dbReference type="PROSITE" id="PS50943">
    <property type="entry name" value="HTH_CROC1"/>
    <property type="match status" value="1"/>
</dbReference>
<comment type="caution">
    <text evidence="2">The sequence shown here is derived from an EMBL/GenBank/DDBJ whole genome shotgun (WGS) entry which is preliminary data.</text>
</comment>
<accession>A0ABS4MGB6</accession>
<dbReference type="Pfam" id="PF21259">
    <property type="entry name" value="Rgg_C"/>
    <property type="match status" value="1"/>
</dbReference>
<dbReference type="PANTHER" id="PTHR37038:SF12">
    <property type="entry name" value="TRANSCRIPTIONAL REGULATOR"/>
    <property type="match status" value="1"/>
</dbReference>